<dbReference type="STRING" id="1321606.SAMD00020551_3440"/>
<reference evidence="1 2" key="1">
    <citation type="submission" date="2013-06" db="EMBL/GenBank/DDBJ databases">
        <title>Whole genome shotgun sequence of Bacillus selenatarsenatis SF-1.</title>
        <authorList>
            <person name="Kuroda M."/>
            <person name="Sei K."/>
            <person name="Yamashita M."/>
            <person name="Ike M."/>
        </authorList>
    </citation>
    <scope>NUCLEOTIDE SEQUENCE [LARGE SCALE GENOMIC DNA]</scope>
    <source>
        <strain evidence="1 2">SF-1</strain>
    </source>
</reference>
<evidence type="ECO:0000313" key="1">
    <source>
        <dbReference type="EMBL" id="GAM15284.1"/>
    </source>
</evidence>
<dbReference type="EMBL" id="BASE01000079">
    <property type="protein sequence ID" value="GAM15284.1"/>
    <property type="molecule type" value="Genomic_DNA"/>
</dbReference>
<sequence>MLFKSLEFKNVVGQKVKVVDIPVLEEESTYYFMIQVRLQTFITAIYQERNAKMYYSFKEYLKRVMKWPDYEQLFKSAELKNNA</sequence>
<name>A0A0A8X7L9_MESS1</name>
<dbReference type="RefSeq" id="WP_041966954.1">
    <property type="nucleotide sequence ID" value="NZ_BASE01000079.1"/>
</dbReference>
<dbReference type="InterPro" id="IPR019687">
    <property type="entry name" value="DUF2535"/>
</dbReference>
<protein>
    <recommendedName>
        <fullName evidence="3">DUF2535 domain-containing protein</fullName>
    </recommendedName>
</protein>
<accession>A0A0A8X7L9</accession>
<comment type="caution">
    <text evidence="1">The sequence shown here is derived from an EMBL/GenBank/DDBJ whole genome shotgun (WGS) entry which is preliminary data.</text>
</comment>
<dbReference type="Pfam" id="PF10751">
    <property type="entry name" value="DUF2535"/>
    <property type="match status" value="1"/>
</dbReference>
<dbReference type="AlphaFoldDB" id="A0A0A8X7L9"/>
<organism evidence="1 2">
    <name type="scientific">Mesobacillus selenatarsenatis (strain DSM 18680 / JCM 14380 / FERM P-15431 / SF-1)</name>
    <dbReference type="NCBI Taxonomy" id="1321606"/>
    <lineage>
        <taxon>Bacteria</taxon>
        <taxon>Bacillati</taxon>
        <taxon>Bacillota</taxon>
        <taxon>Bacilli</taxon>
        <taxon>Bacillales</taxon>
        <taxon>Bacillaceae</taxon>
        <taxon>Mesobacillus</taxon>
    </lineage>
</organism>
<evidence type="ECO:0008006" key="3">
    <source>
        <dbReference type="Google" id="ProtNLM"/>
    </source>
</evidence>
<dbReference type="Proteomes" id="UP000031014">
    <property type="component" value="Unassembled WGS sequence"/>
</dbReference>
<gene>
    <name evidence="1" type="ORF">SAMD00020551_3440</name>
</gene>
<dbReference type="OrthoDB" id="2941639at2"/>
<keyword evidence="2" id="KW-1185">Reference proteome</keyword>
<evidence type="ECO:0000313" key="2">
    <source>
        <dbReference type="Proteomes" id="UP000031014"/>
    </source>
</evidence>
<proteinExistence type="predicted"/>